<organism evidence="2 3">
    <name type="scientific">Penicilliopsis zonata CBS 506.65</name>
    <dbReference type="NCBI Taxonomy" id="1073090"/>
    <lineage>
        <taxon>Eukaryota</taxon>
        <taxon>Fungi</taxon>
        <taxon>Dikarya</taxon>
        <taxon>Ascomycota</taxon>
        <taxon>Pezizomycotina</taxon>
        <taxon>Eurotiomycetes</taxon>
        <taxon>Eurotiomycetidae</taxon>
        <taxon>Eurotiales</taxon>
        <taxon>Aspergillaceae</taxon>
        <taxon>Penicilliopsis</taxon>
    </lineage>
</organism>
<feature type="region of interest" description="Disordered" evidence="1">
    <location>
        <begin position="1"/>
        <end position="77"/>
    </location>
</feature>
<dbReference type="VEuPathDB" id="FungiDB:ASPZODRAFT_147156"/>
<evidence type="ECO:0000256" key="1">
    <source>
        <dbReference type="SAM" id="MobiDB-lite"/>
    </source>
</evidence>
<feature type="compositionally biased region" description="Polar residues" evidence="1">
    <location>
        <begin position="12"/>
        <end position="27"/>
    </location>
</feature>
<sequence>MPIRLYAPSFMSPKSSHPNEAQTSNCTKHAAPPEGSPEASVPQKPTRMPSAHSRERPRHTYRPASRHNKRTSPLHGMEEATYQSVTCGYGLTTVKQLAIASMYAHWQVLGHPALGMPLLNTPVRGRLWAYSVRLPAIAVLGALVRARAGIGHRRKIELRGAGQPVTNQKGFVTWLRGNAVDIGYWLSGSTVEIQKDCQLTRHA</sequence>
<dbReference type="AlphaFoldDB" id="A0A1L9S5S4"/>
<dbReference type="GeneID" id="34611702"/>
<accession>A0A1L9S5S4</accession>
<dbReference type="Proteomes" id="UP000184188">
    <property type="component" value="Unassembled WGS sequence"/>
</dbReference>
<gene>
    <name evidence="2" type="ORF">ASPZODRAFT_147156</name>
</gene>
<protein>
    <submittedName>
        <fullName evidence="2">Uncharacterized protein</fullName>
    </submittedName>
</protein>
<evidence type="ECO:0000313" key="3">
    <source>
        <dbReference type="Proteomes" id="UP000184188"/>
    </source>
</evidence>
<name>A0A1L9S5S4_9EURO</name>
<reference evidence="3" key="1">
    <citation type="journal article" date="2017" name="Genome Biol.">
        <title>Comparative genomics reveals high biological diversity and specific adaptations in the industrially and medically important fungal genus Aspergillus.</title>
        <authorList>
            <person name="de Vries R.P."/>
            <person name="Riley R."/>
            <person name="Wiebenga A."/>
            <person name="Aguilar-Osorio G."/>
            <person name="Amillis S."/>
            <person name="Uchima C.A."/>
            <person name="Anderluh G."/>
            <person name="Asadollahi M."/>
            <person name="Askin M."/>
            <person name="Barry K."/>
            <person name="Battaglia E."/>
            <person name="Bayram O."/>
            <person name="Benocci T."/>
            <person name="Braus-Stromeyer S.A."/>
            <person name="Caldana C."/>
            <person name="Canovas D."/>
            <person name="Cerqueira G.C."/>
            <person name="Chen F."/>
            <person name="Chen W."/>
            <person name="Choi C."/>
            <person name="Clum A."/>
            <person name="Dos Santos R.A."/>
            <person name="Damasio A.R."/>
            <person name="Diallinas G."/>
            <person name="Emri T."/>
            <person name="Fekete E."/>
            <person name="Flipphi M."/>
            <person name="Freyberg S."/>
            <person name="Gallo A."/>
            <person name="Gournas C."/>
            <person name="Habgood R."/>
            <person name="Hainaut M."/>
            <person name="Harispe M.L."/>
            <person name="Henrissat B."/>
            <person name="Hilden K.S."/>
            <person name="Hope R."/>
            <person name="Hossain A."/>
            <person name="Karabika E."/>
            <person name="Karaffa L."/>
            <person name="Karanyi Z."/>
            <person name="Krasevec N."/>
            <person name="Kuo A."/>
            <person name="Kusch H."/>
            <person name="LaButti K."/>
            <person name="Lagendijk E.L."/>
            <person name="Lapidus A."/>
            <person name="Levasseur A."/>
            <person name="Lindquist E."/>
            <person name="Lipzen A."/>
            <person name="Logrieco A.F."/>
            <person name="MacCabe A."/>
            <person name="Maekelae M.R."/>
            <person name="Malavazi I."/>
            <person name="Melin P."/>
            <person name="Meyer V."/>
            <person name="Mielnichuk N."/>
            <person name="Miskei M."/>
            <person name="Molnar A.P."/>
            <person name="Mule G."/>
            <person name="Ngan C.Y."/>
            <person name="Orejas M."/>
            <person name="Orosz E."/>
            <person name="Ouedraogo J.P."/>
            <person name="Overkamp K.M."/>
            <person name="Park H.-S."/>
            <person name="Perrone G."/>
            <person name="Piumi F."/>
            <person name="Punt P.J."/>
            <person name="Ram A.F."/>
            <person name="Ramon A."/>
            <person name="Rauscher S."/>
            <person name="Record E."/>
            <person name="Riano-Pachon D.M."/>
            <person name="Robert V."/>
            <person name="Roehrig J."/>
            <person name="Ruller R."/>
            <person name="Salamov A."/>
            <person name="Salih N.S."/>
            <person name="Samson R.A."/>
            <person name="Sandor E."/>
            <person name="Sanguinetti M."/>
            <person name="Schuetze T."/>
            <person name="Sepcic K."/>
            <person name="Shelest E."/>
            <person name="Sherlock G."/>
            <person name="Sophianopoulou V."/>
            <person name="Squina F.M."/>
            <person name="Sun H."/>
            <person name="Susca A."/>
            <person name="Todd R.B."/>
            <person name="Tsang A."/>
            <person name="Unkles S.E."/>
            <person name="van de Wiele N."/>
            <person name="van Rossen-Uffink D."/>
            <person name="Oliveira J.V."/>
            <person name="Vesth T.C."/>
            <person name="Visser J."/>
            <person name="Yu J.-H."/>
            <person name="Zhou M."/>
            <person name="Andersen M.R."/>
            <person name="Archer D.B."/>
            <person name="Baker S.E."/>
            <person name="Benoit I."/>
            <person name="Brakhage A.A."/>
            <person name="Braus G.H."/>
            <person name="Fischer R."/>
            <person name="Frisvad J.C."/>
            <person name="Goldman G.H."/>
            <person name="Houbraken J."/>
            <person name="Oakley B."/>
            <person name="Pocsi I."/>
            <person name="Scazzocchio C."/>
            <person name="Seiboth B."/>
            <person name="vanKuyk P.A."/>
            <person name="Wortman J."/>
            <person name="Dyer P.S."/>
            <person name="Grigoriev I.V."/>
        </authorList>
    </citation>
    <scope>NUCLEOTIDE SEQUENCE [LARGE SCALE GENOMIC DNA]</scope>
    <source>
        <strain evidence="3">CBS 506.65</strain>
    </source>
</reference>
<proteinExistence type="predicted"/>
<feature type="compositionally biased region" description="Basic residues" evidence="1">
    <location>
        <begin position="55"/>
        <end position="72"/>
    </location>
</feature>
<dbReference type="EMBL" id="KV878358">
    <property type="protein sequence ID" value="OJJ42514.1"/>
    <property type="molecule type" value="Genomic_DNA"/>
</dbReference>
<keyword evidence="3" id="KW-1185">Reference proteome</keyword>
<evidence type="ECO:0000313" key="2">
    <source>
        <dbReference type="EMBL" id="OJJ42514.1"/>
    </source>
</evidence>
<dbReference type="RefSeq" id="XP_022577024.1">
    <property type="nucleotide sequence ID" value="XM_022725237.1"/>
</dbReference>